<feature type="domain" description="Histidine kinase" evidence="9">
    <location>
        <begin position="270"/>
        <end position="506"/>
    </location>
</feature>
<gene>
    <name evidence="12" type="ORF">ACFQFD_07980</name>
</gene>
<evidence type="ECO:0000256" key="1">
    <source>
        <dbReference type="ARBA" id="ARBA00000085"/>
    </source>
</evidence>
<dbReference type="SMART" id="SM00091">
    <property type="entry name" value="PAS"/>
    <property type="match status" value="1"/>
</dbReference>
<dbReference type="PROSITE" id="PS50110">
    <property type="entry name" value="RESPONSE_REGULATORY"/>
    <property type="match status" value="1"/>
</dbReference>
<feature type="region of interest" description="Disordered" evidence="8">
    <location>
        <begin position="383"/>
        <end position="424"/>
    </location>
</feature>
<dbReference type="SUPFAM" id="SSF55874">
    <property type="entry name" value="ATPase domain of HSP90 chaperone/DNA topoisomerase II/histidine kinase"/>
    <property type="match status" value="1"/>
</dbReference>
<comment type="caution">
    <text evidence="7">Lacks conserved residue(s) required for the propagation of feature annotation.</text>
</comment>
<evidence type="ECO:0000256" key="7">
    <source>
        <dbReference type="PROSITE-ProRule" id="PRU00169"/>
    </source>
</evidence>
<dbReference type="GO" id="GO:0005524">
    <property type="term" value="F:ATP binding"/>
    <property type="evidence" value="ECO:0007669"/>
    <property type="project" value="UniProtKB-KW"/>
</dbReference>
<keyword evidence="3" id="KW-0597">Phosphoprotein</keyword>
<dbReference type="AlphaFoldDB" id="A0ABD5TEQ2"/>
<comment type="catalytic activity">
    <reaction evidence="1">
        <text>ATP + protein L-histidine = ADP + protein N-phospho-L-histidine.</text>
        <dbReference type="EC" id="2.7.13.3"/>
    </reaction>
</comment>
<keyword evidence="5" id="KW-0418">Kinase</keyword>
<accession>A0ABD5TEQ2</accession>
<name>A0ABD5TEQ2_9EURY</name>
<comment type="caution">
    <text evidence="12">The sequence shown here is derived from an EMBL/GenBank/DDBJ whole genome shotgun (WGS) entry which is preliminary data.</text>
</comment>
<evidence type="ECO:0000313" key="13">
    <source>
        <dbReference type="Proteomes" id="UP001596443"/>
    </source>
</evidence>
<dbReference type="GeneID" id="81208977"/>
<organism evidence="12 13">
    <name type="scientific">Halobaculum halobium</name>
    <dbReference type="NCBI Taxonomy" id="3032281"/>
    <lineage>
        <taxon>Archaea</taxon>
        <taxon>Methanobacteriati</taxon>
        <taxon>Methanobacteriota</taxon>
        <taxon>Stenosarchaea group</taxon>
        <taxon>Halobacteria</taxon>
        <taxon>Halobacteriales</taxon>
        <taxon>Haloferacaceae</taxon>
        <taxon>Halobaculum</taxon>
    </lineage>
</organism>
<dbReference type="InterPro" id="IPR005467">
    <property type="entry name" value="His_kinase_dom"/>
</dbReference>
<sequence length="510" mass="54378">MTAHPPHIVYVSSGAGNRDRVAGELHRELTEATVTTVTSGDAAFDVLTGARRVDCVVSALELPSGNGLDLLAAVRAETPGLPFVLFADAEGERPASDAIEAGVSEYVRMDGPAAHRTLARRVRESLGRHAADDAGVTRERYELLVERADDPMAVLEDGRYRVVNDACAELVGLPRERILGSTDAELFPAEVAEALREHSDRALADGERREHRIETDASGETRVLDVVHFTGSEVADRSVVGRVARDVTEHVDRERLLREERNRLEALASSVAHDARNAIQLIRGRASLAEDSLPAGADQSKEHLHTLESGVDRLEDLVASLESLRGMNDPVTDPDPVSIADAARDAWETVTAPEAVLQIHADPTVLGDPARVRTLLENLFRNSVEHAPSPDGRRAEPPADRAECRDGPEAAADPGGGSAIGRSNPSVTVTVDALDDASGFAVSDDGSGIPETERDRVLTFGYSPTGGTGLGLGIVSGIADAHGWDIDVTDAESGGARFEIRRETLDSFVS</sequence>
<dbReference type="Gene3D" id="3.30.565.10">
    <property type="entry name" value="Histidine kinase-like ATPase, C-terminal domain"/>
    <property type="match status" value="1"/>
</dbReference>
<evidence type="ECO:0000259" key="11">
    <source>
        <dbReference type="PROSITE" id="PS50112"/>
    </source>
</evidence>
<feature type="domain" description="Response regulatory" evidence="10">
    <location>
        <begin position="7"/>
        <end position="124"/>
    </location>
</feature>
<dbReference type="Pfam" id="PF08448">
    <property type="entry name" value="PAS_4"/>
    <property type="match status" value="1"/>
</dbReference>
<evidence type="ECO:0000259" key="10">
    <source>
        <dbReference type="PROSITE" id="PS50110"/>
    </source>
</evidence>
<feature type="compositionally biased region" description="Basic and acidic residues" evidence="8">
    <location>
        <begin position="391"/>
        <end position="408"/>
    </location>
</feature>
<evidence type="ECO:0000259" key="9">
    <source>
        <dbReference type="PROSITE" id="PS50109"/>
    </source>
</evidence>
<dbReference type="CDD" id="cd00075">
    <property type="entry name" value="HATPase"/>
    <property type="match status" value="1"/>
</dbReference>
<dbReference type="SUPFAM" id="SSF52172">
    <property type="entry name" value="CheY-like"/>
    <property type="match status" value="1"/>
</dbReference>
<dbReference type="CDD" id="cd00130">
    <property type="entry name" value="PAS"/>
    <property type="match status" value="1"/>
</dbReference>
<dbReference type="PANTHER" id="PTHR43711:SF1">
    <property type="entry name" value="HISTIDINE KINASE 1"/>
    <property type="match status" value="1"/>
</dbReference>
<keyword evidence="4" id="KW-0808">Transferase</keyword>
<evidence type="ECO:0000256" key="5">
    <source>
        <dbReference type="ARBA" id="ARBA00022777"/>
    </source>
</evidence>
<keyword evidence="13" id="KW-1185">Reference proteome</keyword>
<dbReference type="SMART" id="SM00387">
    <property type="entry name" value="HATPase_c"/>
    <property type="match status" value="1"/>
</dbReference>
<dbReference type="Gene3D" id="3.30.450.20">
    <property type="entry name" value="PAS domain"/>
    <property type="match status" value="1"/>
</dbReference>
<dbReference type="Gene3D" id="3.40.50.2300">
    <property type="match status" value="1"/>
</dbReference>
<dbReference type="InterPro" id="IPR004358">
    <property type="entry name" value="Sig_transdc_His_kin-like_C"/>
</dbReference>
<dbReference type="PROSITE" id="PS50112">
    <property type="entry name" value="PAS"/>
    <property type="match status" value="1"/>
</dbReference>
<dbReference type="GO" id="GO:0000160">
    <property type="term" value="P:phosphorelay signal transduction system"/>
    <property type="evidence" value="ECO:0007669"/>
    <property type="project" value="UniProtKB-KW"/>
</dbReference>
<evidence type="ECO:0000313" key="12">
    <source>
        <dbReference type="EMBL" id="MFC6785915.1"/>
    </source>
</evidence>
<dbReference type="CDD" id="cd00156">
    <property type="entry name" value="REC"/>
    <property type="match status" value="1"/>
</dbReference>
<dbReference type="PANTHER" id="PTHR43711">
    <property type="entry name" value="TWO-COMPONENT HISTIDINE KINASE"/>
    <property type="match status" value="1"/>
</dbReference>
<keyword evidence="12" id="KW-0067">ATP-binding</keyword>
<dbReference type="EC" id="2.7.13.3" evidence="2"/>
<evidence type="ECO:0000256" key="8">
    <source>
        <dbReference type="SAM" id="MobiDB-lite"/>
    </source>
</evidence>
<dbReference type="InterPro" id="IPR050736">
    <property type="entry name" value="Sensor_HK_Regulatory"/>
</dbReference>
<evidence type="ECO:0000256" key="2">
    <source>
        <dbReference type="ARBA" id="ARBA00012438"/>
    </source>
</evidence>
<keyword evidence="12" id="KW-0547">Nucleotide-binding</keyword>
<dbReference type="RefSeq" id="WP_284062733.1">
    <property type="nucleotide sequence ID" value="NZ_CP126158.1"/>
</dbReference>
<dbReference type="CDD" id="cd00082">
    <property type="entry name" value="HisKA"/>
    <property type="match status" value="1"/>
</dbReference>
<dbReference type="InterPro" id="IPR036890">
    <property type="entry name" value="HATPase_C_sf"/>
</dbReference>
<evidence type="ECO:0000256" key="6">
    <source>
        <dbReference type="ARBA" id="ARBA00023012"/>
    </source>
</evidence>
<feature type="domain" description="PAS" evidence="11">
    <location>
        <begin position="137"/>
        <end position="206"/>
    </location>
</feature>
<dbReference type="Proteomes" id="UP001596443">
    <property type="component" value="Unassembled WGS sequence"/>
</dbReference>
<dbReference type="NCBIfam" id="TIGR00229">
    <property type="entry name" value="sensory_box"/>
    <property type="match status" value="1"/>
</dbReference>
<dbReference type="SUPFAM" id="SSF55785">
    <property type="entry name" value="PYP-like sensor domain (PAS domain)"/>
    <property type="match status" value="1"/>
</dbReference>
<reference evidence="12 13" key="1">
    <citation type="journal article" date="2019" name="Int. J. Syst. Evol. Microbiol.">
        <title>The Global Catalogue of Microorganisms (GCM) 10K type strain sequencing project: providing services to taxonomists for standard genome sequencing and annotation.</title>
        <authorList>
            <consortium name="The Broad Institute Genomics Platform"/>
            <consortium name="The Broad Institute Genome Sequencing Center for Infectious Disease"/>
            <person name="Wu L."/>
            <person name="Ma J."/>
        </authorList>
    </citation>
    <scope>NUCLEOTIDE SEQUENCE [LARGE SCALE GENOMIC DNA]</scope>
    <source>
        <strain evidence="12 13">SYNS20</strain>
    </source>
</reference>
<dbReference type="EMBL" id="JBHSWX010000012">
    <property type="protein sequence ID" value="MFC6785915.1"/>
    <property type="molecule type" value="Genomic_DNA"/>
</dbReference>
<dbReference type="InterPro" id="IPR001789">
    <property type="entry name" value="Sig_transdc_resp-reg_receiver"/>
</dbReference>
<dbReference type="GO" id="GO:0004673">
    <property type="term" value="F:protein histidine kinase activity"/>
    <property type="evidence" value="ECO:0007669"/>
    <property type="project" value="UniProtKB-EC"/>
</dbReference>
<dbReference type="InterPro" id="IPR011006">
    <property type="entry name" value="CheY-like_superfamily"/>
</dbReference>
<dbReference type="SUPFAM" id="SSF47384">
    <property type="entry name" value="Homodimeric domain of signal transducing histidine kinase"/>
    <property type="match status" value="1"/>
</dbReference>
<dbReference type="Pfam" id="PF02518">
    <property type="entry name" value="HATPase_c"/>
    <property type="match status" value="1"/>
</dbReference>
<dbReference type="InterPro" id="IPR003594">
    <property type="entry name" value="HATPase_dom"/>
</dbReference>
<keyword evidence="6" id="KW-0902">Two-component regulatory system</keyword>
<dbReference type="InterPro" id="IPR036097">
    <property type="entry name" value="HisK_dim/P_sf"/>
</dbReference>
<dbReference type="InterPro" id="IPR000014">
    <property type="entry name" value="PAS"/>
</dbReference>
<dbReference type="InterPro" id="IPR035965">
    <property type="entry name" value="PAS-like_dom_sf"/>
</dbReference>
<dbReference type="PROSITE" id="PS50109">
    <property type="entry name" value="HIS_KIN"/>
    <property type="match status" value="1"/>
</dbReference>
<proteinExistence type="predicted"/>
<dbReference type="PRINTS" id="PR00344">
    <property type="entry name" value="BCTRLSENSOR"/>
</dbReference>
<dbReference type="Pfam" id="PF00072">
    <property type="entry name" value="Response_reg"/>
    <property type="match status" value="1"/>
</dbReference>
<evidence type="ECO:0000256" key="4">
    <source>
        <dbReference type="ARBA" id="ARBA00022679"/>
    </source>
</evidence>
<protein>
    <recommendedName>
        <fullName evidence="2">histidine kinase</fullName>
        <ecNumber evidence="2">2.7.13.3</ecNumber>
    </recommendedName>
</protein>
<evidence type="ECO:0000256" key="3">
    <source>
        <dbReference type="ARBA" id="ARBA00022553"/>
    </source>
</evidence>
<dbReference type="Gene3D" id="1.10.287.130">
    <property type="match status" value="1"/>
</dbReference>
<dbReference type="InterPro" id="IPR013656">
    <property type="entry name" value="PAS_4"/>
</dbReference>
<dbReference type="InterPro" id="IPR003661">
    <property type="entry name" value="HisK_dim/P_dom"/>
</dbReference>